<feature type="transmembrane region" description="Helical" evidence="8">
    <location>
        <begin position="39"/>
        <end position="62"/>
    </location>
</feature>
<evidence type="ECO:0000256" key="1">
    <source>
        <dbReference type="ARBA" id="ARBA00004651"/>
    </source>
</evidence>
<evidence type="ECO:0000256" key="4">
    <source>
        <dbReference type="ARBA" id="ARBA00022692"/>
    </source>
</evidence>
<reference evidence="9 10" key="1">
    <citation type="submission" date="2020-02" db="EMBL/GenBank/DDBJ databases">
        <title>Draft genome sequence of Limisphaera ngatamarikiensis NGM72.4T, a thermophilic Verrucomicrobia grouped in subdivision 3.</title>
        <authorList>
            <person name="Carere C.R."/>
            <person name="Steen J."/>
            <person name="Hugenholtz P."/>
            <person name="Stott M.B."/>
        </authorList>
    </citation>
    <scope>NUCLEOTIDE SEQUENCE [LARGE SCALE GENOMIC DNA]</scope>
    <source>
        <strain evidence="9 10">NGM72.4</strain>
    </source>
</reference>
<gene>
    <name evidence="9" type="primary">nrfD</name>
    <name evidence="9" type="ORF">G4L39_02645</name>
</gene>
<dbReference type="AlphaFoldDB" id="A0A6M1RNL6"/>
<evidence type="ECO:0000256" key="7">
    <source>
        <dbReference type="SAM" id="MobiDB-lite"/>
    </source>
</evidence>
<accession>A0A6M1RNL6</accession>
<comment type="similarity">
    <text evidence="2">Belongs to the NrfD family.</text>
</comment>
<feature type="transmembrane region" description="Helical" evidence="8">
    <location>
        <begin position="345"/>
        <end position="363"/>
    </location>
</feature>
<evidence type="ECO:0000313" key="10">
    <source>
        <dbReference type="Proteomes" id="UP000477311"/>
    </source>
</evidence>
<dbReference type="EMBL" id="JAAKYA010000014">
    <property type="protein sequence ID" value="NGO38295.1"/>
    <property type="molecule type" value="Genomic_DNA"/>
</dbReference>
<dbReference type="Proteomes" id="UP000477311">
    <property type="component" value="Unassembled WGS sequence"/>
</dbReference>
<feature type="transmembrane region" description="Helical" evidence="8">
    <location>
        <begin position="117"/>
        <end position="134"/>
    </location>
</feature>
<feature type="transmembrane region" description="Helical" evidence="8">
    <location>
        <begin position="224"/>
        <end position="243"/>
    </location>
</feature>
<dbReference type="Pfam" id="PF03916">
    <property type="entry name" value="NrfD"/>
    <property type="match status" value="1"/>
</dbReference>
<evidence type="ECO:0000313" key="9">
    <source>
        <dbReference type="EMBL" id="NGO38295.1"/>
    </source>
</evidence>
<evidence type="ECO:0000256" key="8">
    <source>
        <dbReference type="SAM" id="Phobius"/>
    </source>
</evidence>
<keyword evidence="3" id="KW-1003">Cell membrane</keyword>
<feature type="transmembrane region" description="Helical" evidence="8">
    <location>
        <begin position="415"/>
        <end position="436"/>
    </location>
</feature>
<keyword evidence="10" id="KW-1185">Reference proteome</keyword>
<protein>
    <submittedName>
        <fullName evidence="9">Polysulfide reductase NrfD</fullName>
    </submittedName>
</protein>
<name>A0A6M1RNL6_9BACT</name>
<keyword evidence="5 8" id="KW-1133">Transmembrane helix</keyword>
<feature type="transmembrane region" description="Helical" evidence="8">
    <location>
        <begin position="263"/>
        <end position="283"/>
    </location>
</feature>
<feature type="transmembrane region" description="Helical" evidence="8">
    <location>
        <begin position="370"/>
        <end position="395"/>
    </location>
</feature>
<proteinExistence type="inferred from homology"/>
<evidence type="ECO:0000256" key="2">
    <source>
        <dbReference type="ARBA" id="ARBA00008929"/>
    </source>
</evidence>
<keyword evidence="4 8" id="KW-0812">Transmembrane</keyword>
<sequence length="468" mass="53731">MTPPPVPKELERPPLVLNQRSLGWISDHIAGIAEGRAPLWWWLAFIPSFLMFLVLVAMLAYQISTGVGVWGNHHPTMWGWDIINFVWWIGIGHAGTLISAILFLLRQRWRTAVNRAAEAMTIFAVMCAGIYPAVHVGRVWFDWYLFPIPNANGIWPQFRSPLMWDVFAVSTYFTVSVLFWYMGLIPDLAVMRDRARTRLRQILYGFFALGWTGANRHWTNYEKAYLILAGLSTPLVLSVHSIVSLDFAVSQLPGWHTTIFPPYFVAGAIFSGFGMVLTLLVPLRKLCHLEDIITMRHIDVMCKVTLATGSIVGYAYAMEFFIAWYSGSPFERFAFLNRALGPYWWGYWLMLTCNVVVPQLFWFRRVRQNLWLVFIISILVNIGMWFERFVIIVISLHREFLPANWDYYMPTWVDVATFLGTFGLFFTMFLLFMRFLPMIAISEVKGVTPQADPHHPLGGAKLQGGGHA</sequence>
<keyword evidence="6 8" id="KW-0472">Membrane</keyword>
<comment type="caution">
    <text evidence="9">The sequence shown here is derived from an EMBL/GenBank/DDBJ whole genome shotgun (WGS) entry which is preliminary data.</text>
</comment>
<dbReference type="PANTHER" id="PTHR43044:SF2">
    <property type="entry name" value="POLYSULPHIDE REDUCTASE NRFD"/>
    <property type="match status" value="1"/>
</dbReference>
<dbReference type="GO" id="GO:0005886">
    <property type="term" value="C:plasma membrane"/>
    <property type="evidence" value="ECO:0007669"/>
    <property type="project" value="UniProtKB-SubCell"/>
</dbReference>
<evidence type="ECO:0000256" key="3">
    <source>
        <dbReference type="ARBA" id="ARBA00022475"/>
    </source>
</evidence>
<feature type="transmembrane region" description="Helical" evidence="8">
    <location>
        <begin position="166"/>
        <end position="190"/>
    </location>
</feature>
<dbReference type="InterPro" id="IPR005614">
    <property type="entry name" value="NrfD-like"/>
</dbReference>
<organism evidence="9 10">
    <name type="scientific">Limisphaera ngatamarikiensis</name>
    <dbReference type="NCBI Taxonomy" id="1324935"/>
    <lineage>
        <taxon>Bacteria</taxon>
        <taxon>Pseudomonadati</taxon>
        <taxon>Verrucomicrobiota</taxon>
        <taxon>Verrucomicrobiia</taxon>
        <taxon>Limisphaerales</taxon>
        <taxon>Limisphaeraceae</taxon>
        <taxon>Limisphaera</taxon>
    </lineage>
</organism>
<dbReference type="PANTHER" id="PTHR43044">
    <property type="match status" value="1"/>
</dbReference>
<dbReference type="RefSeq" id="WP_165105690.1">
    <property type="nucleotide sequence ID" value="NZ_JAAKYA010000014.1"/>
</dbReference>
<feature type="transmembrane region" description="Helical" evidence="8">
    <location>
        <begin position="82"/>
        <end position="105"/>
    </location>
</feature>
<feature type="region of interest" description="Disordered" evidence="7">
    <location>
        <begin position="449"/>
        <end position="468"/>
    </location>
</feature>
<comment type="subcellular location">
    <subcellularLocation>
        <location evidence="1">Cell membrane</location>
        <topology evidence="1">Multi-pass membrane protein</topology>
    </subcellularLocation>
</comment>
<feature type="transmembrane region" description="Helical" evidence="8">
    <location>
        <begin position="304"/>
        <end position="325"/>
    </location>
</feature>
<evidence type="ECO:0000256" key="6">
    <source>
        <dbReference type="ARBA" id="ARBA00023136"/>
    </source>
</evidence>
<evidence type="ECO:0000256" key="5">
    <source>
        <dbReference type="ARBA" id="ARBA00022989"/>
    </source>
</evidence>